<dbReference type="InterPro" id="IPR007163">
    <property type="entry name" value="VCA0040-like"/>
</dbReference>
<feature type="transmembrane region" description="Helical" evidence="1">
    <location>
        <begin position="84"/>
        <end position="101"/>
    </location>
</feature>
<feature type="transmembrane region" description="Helical" evidence="1">
    <location>
        <begin position="7"/>
        <end position="32"/>
    </location>
</feature>
<dbReference type="EMBL" id="CP025785">
    <property type="protein sequence ID" value="AWG43241.1"/>
    <property type="molecule type" value="Genomic_DNA"/>
</dbReference>
<keyword evidence="1" id="KW-0472">Membrane</keyword>
<feature type="transmembrane region" description="Helical" evidence="1">
    <location>
        <begin position="156"/>
        <end position="187"/>
    </location>
</feature>
<feature type="transmembrane region" description="Helical" evidence="1">
    <location>
        <begin position="260"/>
        <end position="280"/>
    </location>
</feature>
<keyword evidence="1" id="KW-0812">Transmembrane</keyword>
<dbReference type="PANTHER" id="PTHR37308">
    <property type="entry name" value="INTEGRAL MEMBRANE PROTEIN"/>
    <property type="match status" value="1"/>
</dbReference>
<dbReference type="AlphaFoldDB" id="A0A2S1LYA6"/>
<protein>
    <submittedName>
        <fullName evidence="2">DUF368 domain-containing protein</fullName>
    </submittedName>
</protein>
<dbReference type="OrthoDB" id="9793746at2"/>
<feature type="transmembrane region" description="Helical" evidence="1">
    <location>
        <begin position="199"/>
        <end position="220"/>
    </location>
</feature>
<reference evidence="2 3" key="1">
    <citation type="submission" date="2018-01" db="EMBL/GenBank/DDBJ databases">
        <title>Genome sequence of Borrelia tachyglossi.</title>
        <authorList>
            <person name="Gofton A.W."/>
        </authorList>
    </citation>
    <scope>NUCLEOTIDE SEQUENCE [LARGE SCALE GENOMIC DNA]</scope>
    <source>
        <strain evidence="2 3">Bc-F10-1268</strain>
    </source>
</reference>
<gene>
    <name evidence="2" type="ORF">CR532_03995</name>
</gene>
<feature type="transmembrane region" description="Helical" evidence="1">
    <location>
        <begin position="117"/>
        <end position="136"/>
    </location>
</feature>
<proteinExistence type="predicted"/>
<dbReference type="PANTHER" id="PTHR37308:SF1">
    <property type="entry name" value="POLYPRENYL-PHOSPHATE TRANSPORTER"/>
    <property type="match status" value="1"/>
</dbReference>
<accession>A0A2S1LYA6</accession>
<keyword evidence="1" id="KW-1133">Transmembrane helix</keyword>
<dbReference type="Pfam" id="PF04018">
    <property type="entry name" value="VCA0040-like"/>
    <property type="match status" value="1"/>
</dbReference>
<dbReference type="Proteomes" id="UP000244655">
    <property type="component" value="Chromosome"/>
</dbReference>
<name>A0A2S1LYA6_9SPIR</name>
<sequence>MSIYIKGLLIGFANILPGVSGGTLALTLGIYYKIIYSSANLIKFKNLKENTTFLAILSLGILTSIILLAKVLKNYILDGAMKEAYLSIFFLGLIIGSIFTLKKEIYIQENTDKNNKAIKYFLFLIGFLTILTILMIRTYNISLDISKYKDKKSIEYYLLIANSGIISGSAMILPGISGSLILLSLGTYKEIINIVSQPHIMLCTIFGISTIIGTGVAILIIKKSIDKHLLKFLYLSTGLILGSTLQMLFIITTLNLKPTPAFFILSIILFITGIWISRMIELIKMPLKEF</sequence>
<evidence type="ECO:0000313" key="3">
    <source>
        <dbReference type="Proteomes" id="UP000244655"/>
    </source>
</evidence>
<keyword evidence="3" id="KW-1185">Reference proteome</keyword>
<evidence type="ECO:0000313" key="2">
    <source>
        <dbReference type="EMBL" id="AWG43241.1"/>
    </source>
</evidence>
<organism evidence="2 3">
    <name type="scientific">Candidatus Borreliella tachyglossi</name>
    <dbReference type="NCBI Taxonomy" id="1964448"/>
    <lineage>
        <taxon>Bacteria</taxon>
        <taxon>Pseudomonadati</taxon>
        <taxon>Spirochaetota</taxon>
        <taxon>Spirochaetia</taxon>
        <taxon>Spirochaetales</taxon>
        <taxon>Borreliaceae</taxon>
        <taxon>Borreliella</taxon>
    </lineage>
</organism>
<feature type="transmembrane region" description="Helical" evidence="1">
    <location>
        <begin position="52"/>
        <end position="72"/>
    </location>
</feature>
<feature type="transmembrane region" description="Helical" evidence="1">
    <location>
        <begin position="232"/>
        <end position="254"/>
    </location>
</feature>
<evidence type="ECO:0000256" key="1">
    <source>
        <dbReference type="SAM" id="Phobius"/>
    </source>
</evidence>